<comment type="caution">
    <text evidence="2">The sequence shown here is derived from an EMBL/GenBank/DDBJ whole genome shotgun (WGS) entry which is preliminary data.</text>
</comment>
<sequence>MHNSPANRLMDVLPVAKAEHIVAWTCRKTHLRRRDAAGSQLNGQATSPEAGASAGASSVGRDCLHGQKGELT</sequence>
<feature type="compositionally biased region" description="Low complexity" evidence="1">
    <location>
        <begin position="50"/>
        <end position="60"/>
    </location>
</feature>
<accession>A0A834M6I1</accession>
<gene>
    <name evidence="2" type="ORF">GWI33_014842</name>
</gene>
<reference evidence="2" key="1">
    <citation type="submission" date="2020-08" db="EMBL/GenBank/DDBJ databases">
        <title>Genome sequencing and assembly of the red palm weevil Rhynchophorus ferrugineus.</title>
        <authorList>
            <person name="Dias G.B."/>
            <person name="Bergman C.M."/>
            <person name="Manee M."/>
        </authorList>
    </citation>
    <scope>NUCLEOTIDE SEQUENCE</scope>
    <source>
        <strain evidence="2">AA-2017</strain>
        <tissue evidence="2">Whole larva</tissue>
    </source>
</reference>
<protein>
    <submittedName>
        <fullName evidence="2">Uncharacterized protein</fullName>
    </submittedName>
</protein>
<keyword evidence="3" id="KW-1185">Reference proteome</keyword>
<evidence type="ECO:0000313" key="2">
    <source>
        <dbReference type="EMBL" id="KAF7272368.1"/>
    </source>
</evidence>
<name>A0A834M6I1_RHYFE</name>
<feature type="region of interest" description="Disordered" evidence="1">
    <location>
        <begin position="34"/>
        <end position="72"/>
    </location>
</feature>
<dbReference type="AlphaFoldDB" id="A0A834M6I1"/>
<dbReference type="Proteomes" id="UP000625711">
    <property type="component" value="Unassembled WGS sequence"/>
</dbReference>
<dbReference type="EMBL" id="JAACXV010013780">
    <property type="protein sequence ID" value="KAF7272368.1"/>
    <property type="molecule type" value="Genomic_DNA"/>
</dbReference>
<evidence type="ECO:0000313" key="3">
    <source>
        <dbReference type="Proteomes" id="UP000625711"/>
    </source>
</evidence>
<evidence type="ECO:0000256" key="1">
    <source>
        <dbReference type="SAM" id="MobiDB-lite"/>
    </source>
</evidence>
<feature type="compositionally biased region" description="Basic and acidic residues" evidence="1">
    <location>
        <begin position="62"/>
        <end position="72"/>
    </location>
</feature>
<proteinExistence type="predicted"/>
<organism evidence="2 3">
    <name type="scientific">Rhynchophorus ferrugineus</name>
    <name type="common">Red palm weevil</name>
    <name type="synonym">Curculio ferrugineus</name>
    <dbReference type="NCBI Taxonomy" id="354439"/>
    <lineage>
        <taxon>Eukaryota</taxon>
        <taxon>Metazoa</taxon>
        <taxon>Ecdysozoa</taxon>
        <taxon>Arthropoda</taxon>
        <taxon>Hexapoda</taxon>
        <taxon>Insecta</taxon>
        <taxon>Pterygota</taxon>
        <taxon>Neoptera</taxon>
        <taxon>Endopterygota</taxon>
        <taxon>Coleoptera</taxon>
        <taxon>Polyphaga</taxon>
        <taxon>Cucujiformia</taxon>
        <taxon>Curculionidae</taxon>
        <taxon>Dryophthorinae</taxon>
        <taxon>Rhynchophorus</taxon>
    </lineage>
</organism>